<dbReference type="Gene3D" id="3.30.300.30">
    <property type="match status" value="1"/>
</dbReference>
<dbReference type="InterPro" id="IPR023213">
    <property type="entry name" value="CAT-like_dom_sf"/>
</dbReference>
<dbReference type="EMBL" id="JAUMKJ010000007">
    <property type="protein sequence ID" value="MDO3676788.1"/>
    <property type="molecule type" value="Genomic_DNA"/>
</dbReference>
<reference evidence="8" key="1">
    <citation type="submission" date="2023-07" db="EMBL/GenBank/DDBJ databases">
        <authorList>
            <person name="Aktuganov G."/>
            <person name="Boyko T."/>
            <person name="Delegan Y."/>
            <person name="Galimzianova N."/>
            <person name="Gilvanova E."/>
            <person name="Korobov V."/>
            <person name="Kuzmina L."/>
            <person name="Melentiev A."/>
            <person name="Milman P."/>
            <person name="Ryabova A."/>
            <person name="Stupak E."/>
            <person name="Yasakov T."/>
            <person name="Zharikova N."/>
            <person name="Zhurenko E."/>
        </authorList>
    </citation>
    <scope>NUCLEOTIDE SEQUENCE</scope>
    <source>
        <strain evidence="8">IB-739</strain>
    </source>
</reference>
<sequence length="1073" mass="119036">MPGNKLTLIEEQVQETFPLTPIQEGLLFNRIKQSETGRQTNQITVGLTGELNREAFARAWETVALRNEMLRAVMRWEEEETPALRIVKSWKPPVKNHDLSGLPEEEQDGAIGRLRAADRNDADVSRSLFIVSLCTLGRGQYRMILTSHRIVSDEDSDGLILNEFFQAYESVVQGDEAALAAKPSYRQYVAFLRAQRTNRSKEFWKRVLAGFEPRDHFPVERKGAAGAELQGAAPWSDTASSDGTEPWKRSFRPVPPSLQQALTRFTAKHGLDPAAVLYAAWAVLLRFYSDSADVMFGVRMPGRPHPFEEIVACAANTLPLRAMVDDAETAFDLMQDIALKVHDLSGHAFDSPADIKACCPSPSGESIIDSVFRIEAPMGAFPAGGTMSVTGYEAEEGYEHPVNVTYRNGSEPAVKLTYDAAKLKASTMNRVLDHYLRILEDMIVCADKPLSEVNMLSNGERNALLCEFNRTDAAVHGEWTIPGRFERQAALTPQRTAVIYRDTRMTYRELNERSNRLARRLRRERVAPNTVVGIYMERSIDMMVAIMAVLKAGGAYLPLDPDYPEERIRFILEDSGARVLLVQSGSDGQIPFPGLTLAVDDASVAAEDPSDFMPLHTGEDIAYIIYTSGSTGKPKGVMIQHKAIMNTLCWNFDYYRYDGSEVVLIMDSFAFDNSVQDTFSPLLAGASIVILEQAKRLDAGYIGDVIESCQVTRLSTVPTLYSILLEHAFPKMGSLKLVIVAGENVSLKLVANHFAVLPHCRLFNEYGPTENSVNTTVYELTPECDEILIGRPISNTKCYVVGKDNRLMPIGVPGELCIAGRGLSQGYVNRADLTRAKFVDNPFEPGTSMYKTGDLARWNEEGNLEFLGRVDRQIKLKGYRIELDEIEQALLRYGPVKQAAVVDLTSPDGLKYLCAYFTADGKVDAGHVKAFLALELPAYMIPAHLVQLERIPMLTSGKINRSALPEPDTHPAAGQGGSGLPPTAIERDLLVLWEETGGRPGTEAHEPVLSGDADSIMLMRFYAKINKKYPNALSITDLFKHVSIHDISKRIETHFVGQGGIADEQHRSIHRDE</sequence>
<name>A0ABT8V7W2_9BACL</name>
<evidence type="ECO:0000313" key="9">
    <source>
        <dbReference type="Proteomes" id="UP001168883"/>
    </source>
</evidence>
<dbReference type="InterPro" id="IPR010071">
    <property type="entry name" value="AA_adenyl_dom"/>
</dbReference>
<dbReference type="PANTHER" id="PTHR45527">
    <property type="entry name" value="NONRIBOSOMAL PEPTIDE SYNTHETASE"/>
    <property type="match status" value="1"/>
</dbReference>
<dbReference type="Pfam" id="PF00668">
    <property type="entry name" value="Condensation"/>
    <property type="match status" value="1"/>
</dbReference>
<dbReference type="InterPro" id="IPR001242">
    <property type="entry name" value="Condensation_dom"/>
</dbReference>
<evidence type="ECO:0000256" key="3">
    <source>
        <dbReference type="ARBA" id="ARBA00022737"/>
    </source>
</evidence>
<feature type="region of interest" description="Disordered" evidence="6">
    <location>
        <begin position="226"/>
        <end position="252"/>
    </location>
</feature>
<dbReference type="InterPro" id="IPR009081">
    <property type="entry name" value="PP-bd_ACP"/>
</dbReference>
<comment type="caution">
    <text evidence="8">The sequence shown here is derived from an EMBL/GenBank/DDBJ whole genome shotgun (WGS) entry which is preliminary data.</text>
</comment>
<dbReference type="PRINTS" id="PR00154">
    <property type="entry name" value="AMPBINDING"/>
</dbReference>
<dbReference type="InterPro" id="IPR045851">
    <property type="entry name" value="AMP-bd_C_sf"/>
</dbReference>
<evidence type="ECO:0000256" key="1">
    <source>
        <dbReference type="ARBA" id="ARBA00001957"/>
    </source>
</evidence>
<dbReference type="Proteomes" id="UP001168883">
    <property type="component" value="Unassembled WGS sequence"/>
</dbReference>
<proteinExistence type="inferred from homology"/>
<evidence type="ECO:0000259" key="7">
    <source>
        <dbReference type="PROSITE" id="PS50075"/>
    </source>
</evidence>
<dbReference type="InterPro" id="IPR020459">
    <property type="entry name" value="AMP-binding"/>
</dbReference>
<dbReference type="InterPro" id="IPR020845">
    <property type="entry name" value="AMP-binding_CS"/>
</dbReference>
<dbReference type="InterPro" id="IPR000873">
    <property type="entry name" value="AMP-dep_synth/lig_dom"/>
</dbReference>
<dbReference type="RefSeq" id="WP_127487245.1">
    <property type="nucleotide sequence ID" value="NZ_JAUMKJ010000007.1"/>
</dbReference>
<dbReference type="Gene3D" id="1.10.1200.10">
    <property type="entry name" value="ACP-like"/>
    <property type="match status" value="1"/>
</dbReference>
<keyword evidence="3" id="KW-0677">Repeat</keyword>
<dbReference type="Gene3D" id="3.40.50.980">
    <property type="match status" value="2"/>
</dbReference>
<dbReference type="NCBIfam" id="TIGR01733">
    <property type="entry name" value="AA-adenyl-dom"/>
    <property type="match status" value="1"/>
</dbReference>
<evidence type="ECO:0000313" key="8">
    <source>
        <dbReference type="EMBL" id="MDO3676788.1"/>
    </source>
</evidence>
<dbReference type="CDD" id="cd05930">
    <property type="entry name" value="A_NRPS"/>
    <property type="match status" value="1"/>
</dbReference>
<feature type="domain" description="Carrier" evidence="7">
    <location>
        <begin position="980"/>
        <end position="1055"/>
    </location>
</feature>
<comment type="similarity">
    <text evidence="2">Belongs to the ATP-dependent AMP-binding enzyme family.</text>
</comment>
<comment type="cofactor">
    <cofactor evidence="1">
        <name>pantetheine 4'-phosphate</name>
        <dbReference type="ChEBI" id="CHEBI:47942"/>
    </cofactor>
</comment>
<dbReference type="PROSITE" id="PS50075">
    <property type="entry name" value="CARRIER"/>
    <property type="match status" value="1"/>
</dbReference>
<keyword evidence="4" id="KW-0045">Antibiotic biosynthesis</keyword>
<dbReference type="InterPro" id="IPR025110">
    <property type="entry name" value="AMP-bd_C"/>
</dbReference>
<dbReference type="PROSITE" id="PS00455">
    <property type="entry name" value="AMP_BINDING"/>
    <property type="match status" value="1"/>
</dbReference>
<protein>
    <submittedName>
        <fullName evidence="8">Amino acid adenylation domain-containing protein</fullName>
    </submittedName>
</protein>
<keyword evidence="9" id="KW-1185">Reference proteome</keyword>
<accession>A0ABT8V7W2</accession>
<dbReference type="SUPFAM" id="SSF56801">
    <property type="entry name" value="Acetyl-CoA synthetase-like"/>
    <property type="match status" value="1"/>
</dbReference>
<dbReference type="SUPFAM" id="SSF52777">
    <property type="entry name" value="CoA-dependent acyltransferases"/>
    <property type="match status" value="2"/>
</dbReference>
<dbReference type="InterPro" id="IPR036736">
    <property type="entry name" value="ACP-like_sf"/>
</dbReference>
<dbReference type="Gene3D" id="3.30.559.10">
    <property type="entry name" value="Chloramphenicol acetyltransferase-like domain"/>
    <property type="match status" value="1"/>
</dbReference>
<dbReference type="Gene3D" id="2.30.38.10">
    <property type="entry name" value="Luciferase, Domain 3"/>
    <property type="match status" value="1"/>
</dbReference>
<dbReference type="Pfam" id="PF13193">
    <property type="entry name" value="AMP-binding_C"/>
    <property type="match status" value="1"/>
</dbReference>
<organism evidence="8 9">
    <name type="scientific">Paenibacillus ehimensis</name>
    <dbReference type="NCBI Taxonomy" id="79264"/>
    <lineage>
        <taxon>Bacteria</taxon>
        <taxon>Bacillati</taxon>
        <taxon>Bacillota</taxon>
        <taxon>Bacilli</taxon>
        <taxon>Bacillales</taxon>
        <taxon>Paenibacillaceae</taxon>
        <taxon>Paenibacillus</taxon>
    </lineage>
</organism>
<dbReference type="SUPFAM" id="SSF47336">
    <property type="entry name" value="ACP-like"/>
    <property type="match status" value="1"/>
</dbReference>
<dbReference type="Pfam" id="PF00501">
    <property type="entry name" value="AMP-binding"/>
    <property type="match status" value="1"/>
</dbReference>
<evidence type="ECO:0000256" key="6">
    <source>
        <dbReference type="SAM" id="MobiDB-lite"/>
    </source>
</evidence>
<gene>
    <name evidence="8" type="ORF">Q3C12_07210</name>
</gene>
<evidence type="ECO:0000256" key="5">
    <source>
        <dbReference type="ARBA" id="ARBA00023268"/>
    </source>
</evidence>
<evidence type="ECO:0000256" key="4">
    <source>
        <dbReference type="ARBA" id="ARBA00023194"/>
    </source>
</evidence>
<dbReference type="PANTHER" id="PTHR45527:SF1">
    <property type="entry name" value="FATTY ACID SYNTHASE"/>
    <property type="match status" value="1"/>
</dbReference>
<evidence type="ECO:0000256" key="2">
    <source>
        <dbReference type="ARBA" id="ARBA00006432"/>
    </source>
</evidence>
<dbReference type="Gene3D" id="3.30.559.30">
    <property type="entry name" value="Nonribosomal peptide synthetase, condensation domain"/>
    <property type="match status" value="1"/>
</dbReference>
<keyword evidence="5" id="KW-0511">Multifunctional enzyme</keyword>